<dbReference type="EMBL" id="JACIGK010000002">
    <property type="protein sequence ID" value="MBB4264826.1"/>
    <property type="molecule type" value="Genomic_DNA"/>
</dbReference>
<dbReference type="Pfam" id="PF21839">
    <property type="entry name" value="DUF6898"/>
    <property type="match status" value="1"/>
</dbReference>
<accession>A0A7W6RB07</accession>
<feature type="domain" description="DUF6898" evidence="1">
    <location>
        <begin position="10"/>
        <end position="64"/>
    </location>
</feature>
<dbReference type="RefSeq" id="WP_184042456.1">
    <property type="nucleotide sequence ID" value="NZ_JACIGK010000002.1"/>
</dbReference>
<comment type="caution">
    <text evidence="2">The sequence shown here is derived from an EMBL/GenBank/DDBJ whole genome shotgun (WGS) entry which is preliminary data.</text>
</comment>
<evidence type="ECO:0000259" key="1">
    <source>
        <dbReference type="Pfam" id="PF21839"/>
    </source>
</evidence>
<organism evidence="2 3">
    <name type="scientific">Roseospira visakhapatnamensis</name>
    <dbReference type="NCBI Taxonomy" id="390880"/>
    <lineage>
        <taxon>Bacteria</taxon>
        <taxon>Pseudomonadati</taxon>
        <taxon>Pseudomonadota</taxon>
        <taxon>Alphaproteobacteria</taxon>
        <taxon>Rhodospirillales</taxon>
        <taxon>Rhodospirillaceae</taxon>
        <taxon>Roseospira</taxon>
    </lineage>
</organism>
<dbReference type="Proteomes" id="UP000554286">
    <property type="component" value="Unassembled WGS sequence"/>
</dbReference>
<evidence type="ECO:0000313" key="3">
    <source>
        <dbReference type="Proteomes" id="UP000554286"/>
    </source>
</evidence>
<keyword evidence="3" id="KW-1185">Reference proteome</keyword>
<gene>
    <name evidence="2" type="ORF">GGD89_000433</name>
</gene>
<proteinExistence type="predicted"/>
<name>A0A7W6RB07_9PROT</name>
<evidence type="ECO:0000313" key="2">
    <source>
        <dbReference type="EMBL" id="MBB4264826.1"/>
    </source>
</evidence>
<protein>
    <submittedName>
        <fullName evidence="2">Putative transcriptional regulator</fullName>
    </submittedName>
</protein>
<reference evidence="2 3" key="1">
    <citation type="submission" date="2020-08" db="EMBL/GenBank/DDBJ databases">
        <title>Genome sequencing of Purple Non-Sulfur Bacteria from various extreme environments.</title>
        <authorList>
            <person name="Mayer M."/>
        </authorList>
    </citation>
    <scope>NUCLEOTIDE SEQUENCE [LARGE SCALE GENOMIC DNA]</scope>
    <source>
        <strain evidence="2 3">JA131</strain>
    </source>
</reference>
<dbReference type="AlphaFoldDB" id="A0A7W6RB07"/>
<dbReference type="InterPro" id="IPR054193">
    <property type="entry name" value="DUF6898"/>
</dbReference>
<sequence>MSRQRGQPSREVLFELLYDRSVVRVSAIDPATNTEVRMVGDPRLPEITLKRAALRKLQYVLNRDRSKTPGRRA</sequence>